<protein>
    <submittedName>
        <fullName evidence="3">HDOD domain-containing protein</fullName>
    </submittedName>
</protein>
<organism evidence="3 4">
    <name type="scientific">Piscinibacter aquaticus</name>
    <dbReference type="NCBI Taxonomy" id="392597"/>
    <lineage>
        <taxon>Bacteria</taxon>
        <taxon>Pseudomonadati</taxon>
        <taxon>Pseudomonadota</taxon>
        <taxon>Betaproteobacteria</taxon>
        <taxon>Burkholderiales</taxon>
        <taxon>Sphaerotilaceae</taxon>
        <taxon>Piscinibacter</taxon>
    </lineage>
</organism>
<feature type="domain" description="HDOD" evidence="2">
    <location>
        <begin position="126"/>
        <end position="317"/>
    </location>
</feature>
<proteinExistence type="predicted"/>
<reference evidence="3 4" key="1">
    <citation type="submission" date="2019-08" db="EMBL/GenBank/DDBJ databases">
        <authorList>
            <person name="Khan S.A."/>
            <person name="Jeon C.O."/>
            <person name="Jeong S.E."/>
        </authorList>
    </citation>
    <scope>NUCLEOTIDE SEQUENCE [LARGE SCALE GENOMIC DNA]</scope>
    <source>
        <strain evidence="4">IMCC1728</strain>
    </source>
</reference>
<dbReference type="SUPFAM" id="SSF109604">
    <property type="entry name" value="HD-domain/PDEase-like"/>
    <property type="match status" value="1"/>
</dbReference>
<dbReference type="InterPro" id="IPR013976">
    <property type="entry name" value="HDOD"/>
</dbReference>
<sequence>MASDASSAGIGAAGCSGAAAGRAPRSSSAGAQPASSAASSIACSRRVLAAISSLVVRGRVLPRCAARSQGLRGDAGSSSRPGGRRRSNAHSVCRAMPAPAASRQVAAIEREIDAARRSGPLREIVVPPCPELLTRLQMALASGEPDLNEVARIANADVAMAATLIRNANGAAFAASSPVASAGQAMNRLGLKQSVALMNAFLVRHAIPSTTRCSAASGISRRAAPARSPGSPRSCPVWRSTAHSYGLFCHVGLPVLMQSVRGYAGTLVEARARKDRSHIETENANHRTDHAVVGALTARAWRLAPSVMAAIRLHHSLESLGSSDTEPEVHTLVAAGPVADYLLAHRAGLSPGTEWEQHGADACAWLAISGDDLHHWQETLADIDGEVLTPA</sequence>
<dbReference type="Pfam" id="PF08668">
    <property type="entry name" value="HDOD"/>
    <property type="match status" value="1"/>
</dbReference>
<name>A0A5C6U5U3_9BURK</name>
<dbReference type="Gene3D" id="1.10.3210.10">
    <property type="entry name" value="Hypothetical protein af1432"/>
    <property type="match status" value="1"/>
</dbReference>
<comment type="caution">
    <text evidence="3">The sequence shown here is derived from an EMBL/GenBank/DDBJ whole genome shotgun (WGS) entry which is preliminary data.</text>
</comment>
<dbReference type="InterPro" id="IPR052340">
    <property type="entry name" value="RNase_Y/CdgJ"/>
</dbReference>
<dbReference type="PANTHER" id="PTHR33525:SF6">
    <property type="entry name" value="HDOD DOMAIN-CONTAINING PROTEIN"/>
    <property type="match status" value="1"/>
</dbReference>
<keyword evidence="4" id="KW-1185">Reference proteome</keyword>
<dbReference type="PROSITE" id="PS51833">
    <property type="entry name" value="HDOD"/>
    <property type="match status" value="1"/>
</dbReference>
<evidence type="ECO:0000313" key="3">
    <source>
        <dbReference type="EMBL" id="TXC67118.1"/>
    </source>
</evidence>
<evidence type="ECO:0000259" key="2">
    <source>
        <dbReference type="PROSITE" id="PS51833"/>
    </source>
</evidence>
<dbReference type="Proteomes" id="UP000321832">
    <property type="component" value="Unassembled WGS sequence"/>
</dbReference>
<feature type="compositionally biased region" description="Low complexity" evidence="1">
    <location>
        <begin position="72"/>
        <end position="81"/>
    </location>
</feature>
<evidence type="ECO:0000256" key="1">
    <source>
        <dbReference type="SAM" id="MobiDB-lite"/>
    </source>
</evidence>
<dbReference type="AlphaFoldDB" id="A0A5C6U5U3"/>
<feature type="region of interest" description="Disordered" evidence="1">
    <location>
        <begin position="67"/>
        <end position="92"/>
    </location>
</feature>
<dbReference type="PANTHER" id="PTHR33525">
    <property type="match status" value="1"/>
</dbReference>
<accession>A0A5C6U5U3</accession>
<gene>
    <name evidence="3" type="ORF">FSC37_19510</name>
</gene>
<evidence type="ECO:0000313" key="4">
    <source>
        <dbReference type="Proteomes" id="UP000321832"/>
    </source>
</evidence>
<dbReference type="EMBL" id="VOPW01000001">
    <property type="protein sequence ID" value="TXC67118.1"/>
    <property type="molecule type" value="Genomic_DNA"/>
</dbReference>